<reference evidence="1" key="2">
    <citation type="journal article" date="2022" name="New Phytol.">
        <title>Evolutionary transition to the ectomycorrhizal habit in the genomes of a hyperdiverse lineage of mushroom-forming fungi.</title>
        <authorList>
            <person name="Looney B."/>
            <person name="Miyauchi S."/>
            <person name="Morin E."/>
            <person name="Drula E."/>
            <person name="Courty P.E."/>
            <person name="Kohler A."/>
            <person name="Kuo A."/>
            <person name="LaButti K."/>
            <person name="Pangilinan J."/>
            <person name="Lipzen A."/>
            <person name="Riley R."/>
            <person name="Andreopoulos W."/>
            <person name="He G."/>
            <person name="Johnson J."/>
            <person name="Nolan M."/>
            <person name="Tritt A."/>
            <person name="Barry K.W."/>
            <person name="Grigoriev I.V."/>
            <person name="Nagy L.G."/>
            <person name="Hibbett D."/>
            <person name="Henrissat B."/>
            <person name="Matheny P.B."/>
            <person name="Labbe J."/>
            <person name="Martin F.M."/>
        </authorList>
    </citation>
    <scope>NUCLEOTIDE SEQUENCE</scope>
    <source>
        <strain evidence="1">HHB10654</strain>
    </source>
</reference>
<name>A0ACB8SUF2_9AGAM</name>
<comment type="caution">
    <text evidence="1">The sequence shown here is derived from an EMBL/GenBank/DDBJ whole genome shotgun (WGS) entry which is preliminary data.</text>
</comment>
<reference evidence="1" key="1">
    <citation type="submission" date="2021-03" db="EMBL/GenBank/DDBJ databases">
        <authorList>
            <consortium name="DOE Joint Genome Institute"/>
            <person name="Ahrendt S."/>
            <person name="Looney B.P."/>
            <person name="Miyauchi S."/>
            <person name="Morin E."/>
            <person name="Drula E."/>
            <person name="Courty P.E."/>
            <person name="Chicoki N."/>
            <person name="Fauchery L."/>
            <person name="Kohler A."/>
            <person name="Kuo A."/>
            <person name="Labutti K."/>
            <person name="Pangilinan J."/>
            <person name="Lipzen A."/>
            <person name="Riley R."/>
            <person name="Andreopoulos W."/>
            <person name="He G."/>
            <person name="Johnson J."/>
            <person name="Barry K.W."/>
            <person name="Grigoriev I.V."/>
            <person name="Nagy L."/>
            <person name="Hibbett D."/>
            <person name="Henrissat B."/>
            <person name="Matheny P.B."/>
            <person name="Labbe J."/>
            <person name="Martin F."/>
        </authorList>
    </citation>
    <scope>NUCLEOTIDE SEQUENCE</scope>
    <source>
        <strain evidence="1">HHB10654</strain>
    </source>
</reference>
<protein>
    <submittedName>
        <fullName evidence="1">Uncharacterized protein</fullName>
    </submittedName>
</protein>
<dbReference type="EMBL" id="MU277223">
    <property type="protein sequence ID" value="KAI0059868.1"/>
    <property type="molecule type" value="Genomic_DNA"/>
</dbReference>
<evidence type="ECO:0000313" key="2">
    <source>
        <dbReference type="Proteomes" id="UP000814140"/>
    </source>
</evidence>
<accession>A0ACB8SUF2</accession>
<evidence type="ECO:0000313" key="1">
    <source>
        <dbReference type="EMBL" id="KAI0059868.1"/>
    </source>
</evidence>
<organism evidence="1 2">
    <name type="scientific">Artomyces pyxidatus</name>
    <dbReference type="NCBI Taxonomy" id="48021"/>
    <lineage>
        <taxon>Eukaryota</taxon>
        <taxon>Fungi</taxon>
        <taxon>Dikarya</taxon>
        <taxon>Basidiomycota</taxon>
        <taxon>Agaricomycotina</taxon>
        <taxon>Agaricomycetes</taxon>
        <taxon>Russulales</taxon>
        <taxon>Auriscalpiaceae</taxon>
        <taxon>Artomyces</taxon>
    </lineage>
</organism>
<dbReference type="Proteomes" id="UP000814140">
    <property type="component" value="Unassembled WGS sequence"/>
</dbReference>
<keyword evidence="2" id="KW-1185">Reference proteome</keyword>
<sequence length="65" mass="7316">MPYWAAAAHWRRFHGTPPPGNLDPKVDGWIEPLVDHDSLKLFLCSSVYSLASVRVRSNAAERQVV</sequence>
<proteinExistence type="predicted"/>
<gene>
    <name evidence="1" type="ORF">BV25DRAFT_1037858</name>
</gene>